<evidence type="ECO:0000256" key="1">
    <source>
        <dbReference type="SAM" id="MobiDB-lite"/>
    </source>
</evidence>
<evidence type="ECO:0000313" key="3">
    <source>
        <dbReference type="Proteomes" id="UP000823399"/>
    </source>
</evidence>
<organism evidence="2 3">
    <name type="scientific">Suillus discolor</name>
    <dbReference type="NCBI Taxonomy" id="1912936"/>
    <lineage>
        <taxon>Eukaryota</taxon>
        <taxon>Fungi</taxon>
        <taxon>Dikarya</taxon>
        <taxon>Basidiomycota</taxon>
        <taxon>Agaricomycotina</taxon>
        <taxon>Agaricomycetes</taxon>
        <taxon>Agaricomycetidae</taxon>
        <taxon>Boletales</taxon>
        <taxon>Suillineae</taxon>
        <taxon>Suillaceae</taxon>
        <taxon>Suillus</taxon>
    </lineage>
</organism>
<dbReference type="GeneID" id="64699379"/>
<dbReference type="AlphaFoldDB" id="A0A9P7FAE9"/>
<dbReference type="Proteomes" id="UP000823399">
    <property type="component" value="Unassembled WGS sequence"/>
</dbReference>
<gene>
    <name evidence="2" type="ORF">F5147DRAFT_691126</name>
</gene>
<accession>A0A9P7FAE9</accession>
<evidence type="ECO:0000313" key="2">
    <source>
        <dbReference type="EMBL" id="KAG2109976.1"/>
    </source>
</evidence>
<feature type="compositionally biased region" description="Low complexity" evidence="1">
    <location>
        <begin position="64"/>
        <end position="80"/>
    </location>
</feature>
<dbReference type="OrthoDB" id="190201at2759"/>
<dbReference type="RefSeq" id="XP_041293844.1">
    <property type="nucleotide sequence ID" value="XM_041437120.1"/>
</dbReference>
<comment type="caution">
    <text evidence="2">The sequence shown here is derived from an EMBL/GenBank/DDBJ whole genome shotgun (WGS) entry which is preliminary data.</text>
</comment>
<dbReference type="EMBL" id="JABBWM010000022">
    <property type="protein sequence ID" value="KAG2109976.1"/>
    <property type="molecule type" value="Genomic_DNA"/>
</dbReference>
<protein>
    <submittedName>
        <fullName evidence="2">Uncharacterized protein</fullName>
    </submittedName>
</protein>
<keyword evidence="3" id="KW-1185">Reference proteome</keyword>
<reference evidence="2" key="1">
    <citation type="journal article" date="2020" name="New Phytol.">
        <title>Comparative genomics reveals dynamic genome evolution in host specialist ectomycorrhizal fungi.</title>
        <authorList>
            <person name="Lofgren L.A."/>
            <person name="Nguyen N.H."/>
            <person name="Vilgalys R."/>
            <person name="Ruytinx J."/>
            <person name="Liao H.L."/>
            <person name="Branco S."/>
            <person name="Kuo A."/>
            <person name="LaButti K."/>
            <person name="Lipzen A."/>
            <person name="Andreopoulos W."/>
            <person name="Pangilinan J."/>
            <person name="Riley R."/>
            <person name="Hundley H."/>
            <person name="Na H."/>
            <person name="Barry K."/>
            <person name="Grigoriev I.V."/>
            <person name="Stajich J.E."/>
            <person name="Kennedy P.G."/>
        </authorList>
    </citation>
    <scope>NUCLEOTIDE SEQUENCE</scope>
    <source>
        <strain evidence="2">FC423</strain>
    </source>
</reference>
<feature type="region of interest" description="Disordered" evidence="1">
    <location>
        <begin position="64"/>
        <end position="83"/>
    </location>
</feature>
<name>A0A9P7FAE9_9AGAM</name>
<proteinExistence type="predicted"/>
<sequence>MEMSFAAMMQYPSVYHMMIGPSEFTIIGTLKLWVCLDQIHTITTPNLLTNSVTTKGMTSTIILSSTESSMSRSSGRSSPSAICHSRRTRRDTFKWLLTDVVLND</sequence>